<sequence length="84" mass="8982">MNAVAGALSTIARGFRALPFVLRRLLIVMACSAIWLVGCLMHKAGAGDLAMLFLFGGAIGALWASGTWRIFRFVLLLVLIFAGD</sequence>
<accession>A0AB73FQN0</accession>
<proteinExistence type="predicted"/>
<protein>
    <submittedName>
        <fullName evidence="2">Uncharacterized protein</fullName>
    </submittedName>
</protein>
<keyword evidence="1" id="KW-1133">Transmembrane helix</keyword>
<reference evidence="2 3" key="1">
    <citation type="submission" date="2015-11" db="EMBL/GenBank/DDBJ databases">
        <title>Expanding the genomic diversity of Burkholderia species for the development of highly accurate diagnostics.</title>
        <authorList>
            <person name="Sahl J."/>
            <person name="Keim P."/>
            <person name="Wagner D."/>
        </authorList>
    </citation>
    <scope>NUCLEOTIDE SEQUENCE [LARGE SCALE GENOMIC DNA]</scope>
    <source>
        <strain evidence="2 3">MSMB2058</strain>
    </source>
</reference>
<keyword evidence="1" id="KW-0472">Membrane</keyword>
<gene>
    <name evidence="2" type="ORF">WJ53_22850</name>
</gene>
<feature type="transmembrane region" description="Helical" evidence="1">
    <location>
        <begin position="20"/>
        <end position="40"/>
    </location>
</feature>
<feature type="transmembrane region" description="Helical" evidence="1">
    <location>
        <begin position="52"/>
        <end position="82"/>
    </location>
</feature>
<keyword evidence="1" id="KW-0812">Transmembrane</keyword>
<dbReference type="EMBL" id="LOZE01000138">
    <property type="protein sequence ID" value="KVM19955.1"/>
    <property type="molecule type" value="Genomic_DNA"/>
</dbReference>
<evidence type="ECO:0000313" key="3">
    <source>
        <dbReference type="Proteomes" id="UP000061665"/>
    </source>
</evidence>
<evidence type="ECO:0000313" key="2">
    <source>
        <dbReference type="EMBL" id="KVM19955.1"/>
    </source>
</evidence>
<dbReference type="AlphaFoldDB" id="A0AB73FQN0"/>
<name>A0AB73FQN0_9BURK</name>
<dbReference type="Proteomes" id="UP000061665">
    <property type="component" value="Unassembled WGS sequence"/>
</dbReference>
<organism evidence="2 3">
    <name type="scientific">Burkholderia ubonensis</name>
    <dbReference type="NCBI Taxonomy" id="101571"/>
    <lineage>
        <taxon>Bacteria</taxon>
        <taxon>Pseudomonadati</taxon>
        <taxon>Pseudomonadota</taxon>
        <taxon>Betaproteobacteria</taxon>
        <taxon>Burkholderiales</taxon>
        <taxon>Burkholderiaceae</taxon>
        <taxon>Burkholderia</taxon>
        <taxon>Burkholderia cepacia complex</taxon>
    </lineage>
</organism>
<dbReference type="RefSeq" id="WP_059724319.1">
    <property type="nucleotide sequence ID" value="NZ_LOYI01000048.1"/>
</dbReference>
<evidence type="ECO:0000256" key="1">
    <source>
        <dbReference type="SAM" id="Phobius"/>
    </source>
</evidence>
<comment type="caution">
    <text evidence="2">The sequence shown here is derived from an EMBL/GenBank/DDBJ whole genome shotgun (WGS) entry which is preliminary data.</text>
</comment>